<proteinExistence type="predicted"/>
<reference evidence="2" key="1">
    <citation type="submission" date="2018-11" db="EMBL/GenBank/DDBJ databases">
        <authorList>
            <consortium name="Pathogen Informatics"/>
        </authorList>
    </citation>
    <scope>NUCLEOTIDE SEQUENCE</scope>
</reference>
<dbReference type="Proteomes" id="UP000784294">
    <property type="component" value="Unassembled WGS sequence"/>
</dbReference>
<evidence type="ECO:0000256" key="1">
    <source>
        <dbReference type="SAM" id="MobiDB-lite"/>
    </source>
</evidence>
<sequence>MIACSKDVRSSGGTDLRISSRNTFTRTGRKLNNYETRDSSKANFSSNTMHLPCRSNRPVRKMYSTEAAIQATAMADTLDCGVVPVSCR</sequence>
<protein>
    <submittedName>
        <fullName evidence="2">Uncharacterized protein</fullName>
    </submittedName>
</protein>
<dbReference type="AlphaFoldDB" id="A0A3S5AGH5"/>
<evidence type="ECO:0000313" key="3">
    <source>
        <dbReference type="Proteomes" id="UP000784294"/>
    </source>
</evidence>
<feature type="compositionally biased region" description="Polar residues" evidence="1">
    <location>
        <begin position="11"/>
        <end position="26"/>
    </location>
</feature>
<comment type="caution">
    <text evidence="2">The sequence shown here is derived from an EMBL/GenBank/DDBJ whole genome shotgun (WGS) entry which is preliminary data.</text>
</comment>
<gene>
    <name evidence="2" type="ORF">PXEA_LOCUS16703</name>
</gene>
<keyword evidence="3" id="KW-1185">Reference proteome</keyword>
<organism evidence="2 3">
    <name type="scientific">Protopolystoma xenopodis</name>
    <dbReference type="NCBI Taxonomy" id="117903"/>
    <lineage>
        <taxon>Eukaryota</taxon>
        <taxon>Metazoa</taxon>
        <taxon>Spiralia</taxon>
        <taxon>Lophotrochozoa</taxon>
        <taxon>Platyhelminthes</taxon>
        <taxon>Monogenea</taxon>
        <taxon>Polyopisthocotylea</taxon>
        <taxon>Polystomatidea</taxon>
        <taxon>Polystomatidae</taxon>
        <taxon>Protopolystoma</taxon>
    </lineage>
</organism>
<name>A0A3S5AGH5_9PLAT</name>
<accession>A0A3S5AGH5</accession>
<feature type="region of interest" description="Disordered" evidence="1">
    <location>
        <begin position="1"/>
        <end position="51"/>
    </location>
</feature>
<evidence type="ECO:0000313" key="2">
    <source>
        <dbReference type="EMBL" id="VEL23263.1"/>
    </source>
</evidence>
<dbReference type="EMBL" id="CAAALY010061021">
    <property type="protein sequence ID" value="VEL23263.1"/>
    <property type="molecule type" value="Genomic_DNA"/>
</dbReference>